<dbReference type="Proteomes" id="UP000005025">
    <property type="component" value="Unassembled WGS sequence"/>
</dbReference>
<feature type="compositionally biased region" description="Basic and acidic residues" evidence="1">
    <location>
        <begin position="1"/>
        <end position="29"/>
    </location>
</feature>
<dbReference type="HOGENOM" id="CLU_3291524_0_0_9"/>
<dbReference type="STRING" id="797516.HMPREF9104_00264"/>
<dbReference type="PATRIC" id="fig|797516.3.peg.230"/>
<evidence type="ECO:0000313" key="3">
    <source>
        <dbReference type="Proteomes" id="UP000005025"/>
    </source>
</evidence>
<dbReference type="RefSeq" id="WP_008855458.1">
    <property type="nucleotide sequence ID" value="NZ_JH590995.1"/>
</dbReference>
<dbReference type="EMBL" id="AGRJ01000028">
    <property type="protein sequence ID" value="EHO54096.1"/>
    <property type="molecule type" value="Genomic_DNA"/>
</dbReference>
<evidence type="ECO:0000256" key="1">
    <source>
        <dbReference type="SAM" id="MobiDB-lite"/>
    </source>
</evidence>
<feature type="region of interest" description="Disordered" evidence="1">
    <location>
        <begin position="1"/>
        <end position="40"/>
    </location>
</feature>
<gene>
    <name evidence="2" type="ORF">HMPREF9104_00264</name>
</gene>
<protein>
    <submittedName>
        <fullName evidence="2">Uncharacterized protein</fullName>
    </submittedName>
</protein>
<proteinExistence type="predicted"/>
<name>H1LCF1_9LACO</name>
<reference evidence="2 3" key="1">
    <citation type="submission" date="2011-09" db="EMBL/GenBank/DDBJ databases">
        <authorList>
            <person name="Weinstock G."/>
            <person name="Sodergren E."/>
            <person name="Clifton S."/>
            <person name="Fulton L."/>
            <person name="Fulton B."/>
            <person name="Courtney L."/>
            <person name="Fronick C."/>
            <person name="Harrison M."/>
            <person name="Strong C."/>
            <person name="Farmer C."/>
            <person name="Delahaunty K."/>
            <person name="Markovic C."/>
            <person name="Hall O."/>
            <person name="Minx P."/>
            <person name="Tomlinson C."/>
            <person name="Mitreva M."/>
            <person name="Hou S."/>
            <person name="Chen J."/>
            <person name="Wollam A."/>
            <person name="Pepin K.H."/>
            <person name="Johnson M."/>
            <person name="Bhonagiri V."/>
            <person name="Zhang X."/>
            <person name="Suruliraj S."/>
            <person name="Warren W."/>
            <person name="Chinwalla A."/>
            <person name="Mardis E.R."/>
            <person name="Wilson R.K."/>
        </authorList>
    </citation>
    <scope>NUCLEOTIDE SEQUENCE [LARGE SCALE GENOMIC DNA]</scope>
    <source>
        <strain evidence="2 3">F0435</strain>
    </source>
</reference>
<evidence type="ECO:0000313" key="2">
    <source>
        <dbReference type="EMBL" id="EHO54096.1"/>
    </source>
</evidence>
<accession>H1LCF1</accession>
<organism evidence="2 3">
    <name type="scientific">Lentilactobacillus kisonensis F0435</name>
    <dbReference type="NCBI Taxonomy" id="797516"/>
    <lineage>
        <taxon>Bacteria</taxon>
        <taxon>Bacillati</taxon>
        <taxon>Bacillota</taxon>
        <taxon>Bacilli</taxon>
        <taxon>Lactobacillales</taxon>
        <taxon>Lactobacillaceae</taxon>
        <taxon>Lentilactobacillus</taxon>
    </lineage>
</organism>
<dbReference type="AlphaFoldDB" id="H1LCF1"/>
<sequence>MSSNNDESKQSMSVREKNAHVHQDRDRSAKIVHSQFDNVG</sequence>
<comment type="caution">
    <text evidence="2">The sequence shown here is derived from an EMBL/GenBank/DDBJ whole genome shotgun (WGS) entry which is preliminary data.</text>
</comment>